<keyword evidence="16" id="KW-1185">Reference proteome</keyword>
<feature type="domain" description="Pyrroline-5-carboxylate reductase catalytic N-terminal" evidence="13">
    <location>
        <begin position="3"/>
        <end position="98"/>
    </location>
</feature>
<evidence type="ECO:0000259" key="13">
    <source>
        <dbReference type="Pfam" id="PF03807"/>
    </source>
</evidence>
<comment type="catalytic activity">
    <reaction evidence="9 12">
        <text>L-proline + NADP(+) = (S)-1-pyrroline-5-carboxylate + NADPH + 2 H(+)</text>
        <dbReference type="Rhea" id="RHEA:14109"/>
        <dbReference type="ChEBI" id="CHEBI:15378"/>
        <dbReference type="ChEBI" id="CHEBI:17388"/>
        <dbReference type="ChEBI" id="CHEBI:57783"/>
        <dbReference type="ChEBI" id="CHEBI:58349"/>
        <dbReference type="ChEBI" id="CHEBI:60039"/>
        <dbReference type="EC" id="1.5.1.2"/>
    </reaction>
</comment>
<evidence type="ECO:0000256" key="1">
    <source>
        <dbReference type="ARBA" id="ARBA00004496"/>
    </source>
</evidence>
<dbReference type="Gene3D" id="1.10.3730.10">
    <property type="entry name" value="ProC C-terminal domain-like"/>
    <property type="match status" value="1"/>
</dbReference>
<dbReference type="EC" id="1.5.1.2" evidence="9 10"/>
<feature type="binding site" evidence="11">
    <location>
        <begin position="69"/>
        <end position="72"/>
    </location>
    <ligand>
        <name>NADP(+)</name>
        <dbReference type="ChEBI" id="CHEBI:58349"/>
    </ligand>
</feature>
<evidence type="ECO:0000256" key="6">
    <source>
        <dbReference type="ARBA" id="ARBA00022857"/>
    </source>
</evidence>
<dbReference type="FunFam" id="1.10.3730.10:FF:000001">
    <property type="entry name" value="Pyrroline-5-carboxylate reductase"/>
    <property type="match status" value="1"/>
</dbReference>
<dbReference type="InterPro" id="IPR036291">
    <property type="entry name" value="NAD(P)-bd_dom_sf"/>
</dbReference>
<reference evidence="15 16" key="1">
    <citation type="submission" date="2009-01" db="EMBL/GenBank/DDBJ databases">
        <title>Complete sequence of Clostridium cellulolyticum H10.</title>
        <authorList>
            <consortium name="US DOE Joint Genome Institute"/>
            <person name="Lucas S."/>
            <person name="Copeland A."/>
            <person name="Lapidus A."/>
            <person name="Glavina del Rio T."/>
            <person name="Dalin E."/>
            <person name="Tice H."/>
            <person name="Bruce D."/>
            <person name="Goodwin L."/>
            <person name="Pitluck S."/>
            <person name="Chertkov O."/>
            <person name="Saunders E."/>
            <person name="Brettin T."/>
            <person name="Detter J.C."/>
            <person name="Han C."/>
            <person name="Larimer F."/>
            <person name="Land M."/>
            <person name="Hauser L."/>
            <person name="Kyrpides N."/>
            <person name="Ivanova N."/>
            <person name="Zhou J."/>
            <person name="Richardson P."/>
        </authorList>
    </citation>
    <scope>NUCLEOTIDE SEQUENCE [LARGE SCALE GENOMIC DNA]</scope>
    <source>
        <strain evidence="16">ATCC 35319 / DSM 5812 / JCM 6584 / H10</strain>
    </source>
</reference>
<dbReference type="Pfam" id="PF03807">
    <property type="entry name" value="F420_oxidored"/>
    <property type="match status" value="1"/>
</dbReference>
<organism evidence="15 16">
    <name type="scientific">Ruminiclostridium cellulolyticum (strain ATCC 35319 / DSM 5812 / JCM 6584 / H10)</name>
    <name type="common">Clostridium cellulolyticum</name>
    <dbReference type="NCBI Taxonomy" id="394503"/>
    <lineage>
        <taxon>Bacteria</taxon>
        <taxon>Bacillati</taxon>
        <taxon>Bacillota</taxon>
        <taxon>Clostridia</taxon>
        <taxon>Eubacteriales</taxon>
        <taxon>Oscillospiraceae</taxon>
        <taxon>Ruminiclostridium</taxon>
    </lineage>
</organism>
<dbReference type="HAMAP" id="MF_01925">
    <property type="entry name" value="P5C_reductase"/>
    <property type="match status" value="1"/>
</dbReference>
<dbReference type="PANTHER" id="PTHR11645:SF0">
    <property type="entry name" value="PYRROLINE-5-CARBOXYLATE REDUCTASE 3"/>
    <property type="match status" value="1"/>
</dbReference>
<keyword evidence="5 9" id="KW-0641">Proline biosynthesis</keyword>
<dbReference type="OrthoDB" id="9805754at2"/>
<dbReference type="EMBL" id="CP001348">
    <property type="protein sequence ID" value="ACL76106.1"/>
    <property type="molecule type" value="Genomic_DNA"/>
</dbReference>
<dbReference type="GO" id="GO:0055129">
    <property type="term" value="P:L-proline biosynthetic process"/>
    <property type="evidence" value="ECO:0007669"/>
    <property type="project" value="UniProtKB-UniRule"/>
</dbReference>
<comment type="pathway">
    <text evidence="9 12">Amino-acid biosynthesis; L-proline biosynthesis; L-proline from L-glutamate 5-semialdehyde: step 1/1.</text>
</comment>
<evidence type="ECO:0000256" key="5">
    <source>
        <dbReference type="ARBA" id="ARBA00022650"/>
    </source>
</evidence>
<dbReference type="GO" id="GO:0004735">
    <property type="term" value="F:pyrroline-5-carboxylate reductase activity"/>
    <property type="evidence" value="ECO:0007669"/>
    <property type="project" value="UniProtKB-UniRule"/>
</dbReference>
<comment type="subcellular location">
    <subcellularLocation>
        <location evidence="1 9">Cytoplasm</location>
    </subcellularLocation>
</comment>
<dbReference type="Proteomes" id="UP000001349">
    <property type="component" value="Chromosome"/>
</dbReference>
<feature type="binding site" evidence="11">
    <location>
        <begin position="7"/>
        <end position="12"/>
    </location>
    <ligand>
        <name>NADP(+)</name>
        <dbReference type="ChEBI" id="CHEBI:58349"/>
    </ligand>
</feature>
<dbReference type="eggNOG" id="COG0345">
    <property type="taxonomic scope" value="Bacteria"/>
</dbReference>
<dbReference type="InterPro" id="IPR053790">
    <property type="entry name" value="P5CR-like_CS"/>
</dbReference>
<name>B8I2W3_RUMCH</name>
<dbReference type="InterPro" id="IPR000304">
    <property type="entry name" value="Pyrroline-COOH_reductase"/>
</dbReference>
<dbReference type="SUPFAM" id="SSF51735">
    <property type="entry name" value="NAD(P)-binding Rossmann-fold domains"/>
    <property type="match status" value="1"/>
</dbReference>
<evidence type="ECO:0000256" key="4">
    <source>
        <dbReference type="ARBA" id="ARBA00022605"/>
    </source>
</evidence>
<evidence type="ECO:0000313" key="15">
    <source>
        <dbReference type="EMBL" id="ACL76106.1"/>
    </source>
</evidence>
<dbReference type="Gene3D" id="3.40.50.720">
    <property type="entry name" value="NAD(P)-binding Rossmann-like Domain"/>
    <property type="match status" value="1"/>
</dbReference>
<evidence type="ECO:0000256" key="12">
    <source>
        <dbReference type="RuleBase" id="RU003903"/>
    </source>
</evidence>
<evidence type="ECO:0000256" key="9">
    <source>
        <dbReference type="HAMAP-Rule" id="MF_01925"/>
    </source>
</evidence>
<dbReference type="GO" id="GO:0005737">
    <property type="term" value="C:cytoplasm"/>
    <property type="evidence" value="ECO:0007669"/>
    <property type="project" value="UniProtKB-SubCell"/>
</dbReference>
<evidence type="ECO:0000256" key="10">
    <source>
        <dbReference type="NCBIfam" id="TIGR00112"/>
    </source>
</evidence>
<evidence type="ECO:0000256" key="2">
    <source>
        <dbReference type="ARBA" id="ARBA00005525"/>
    </source>
</evidence>
<dbReference type="FunFam" id="3.40.50.720:FF:000190">
    <property type="entry name" value="Pyrroline-5-carboxylate reductase"/>
    <property type="match status" value="1"/>
</dbReference>
<dbReference type="NCBIfam" id="TIGR00112">
    <property type="entry name" value="proC"/>
    <property type="match status" value="1"/>
</dbReference>
<evidence type="ECO:0000256" key="11">
    <source>
        <dbReference type="PIRSR" id="PIRSR000193-1"/>
    </source>
</evidence>
<evidence type="ECO:0000256" key="3">
    <source>
        <dbReference type="ARBA" id="ARBA00022490"/>
    </source>
</evidence>
<dbReference type="RefSeq" id="WP_015925221.1">
    <property type="nucleotide sequence ID" value="NC_011898.1"/>
</dbReference>
<comment type="function">
    <text evidence="8 9">Catalyzes the reduction of 1-pyrroline-5-carboxylate (PCA) to L-proline.</text>
</comment>
<feature type="domain" description="Pyrroline-5-carboxylate reductase dimerisation" evidence="14">
    <location>
        <begin position="161"/>
        <end position="265"/>
    </location>
</feature>
<dbReference type="AlphaFoldDB" id="B8I2W3"/>
<dbReference type="InterPro" id="IPR029036">
    <property type="entry name" value="P5CR_dimer"/>
</dbReference>
<dbReference type="UniPathway" id="UPA00098">
    <property type="reaction ID" value="UER00361"/>
</dbReference>
<evidence type="ECO:0000256" key="8">
    <source>
        <dbReference type="ARBA" id="ARBA00058118"/>
    </source>
</evidence>
<dbReference type="InterPro" id="IPR028939">
    <property type="entry name" value="P5C_Rdtase_cat_N"/>
</dbReference>
<dbReference type="InterPro" id="IPR008927">
    <property type="entry name" value="6-PGluconate_DH-like_C_sf"/>
</dbReference>
<gene>
    <name evidence="9" type="primary">proC</name>
    <name evidence="15" type="ordered locus">Ccel_1755</name>
</gene>
<keyword evidence="4 9" id="KW-0028">Amino-acid biosynthesis</keyword>
<keyword evidence="6 9" id="KW-0521">NADP</keyword>
<dbReference type="HOGENOM" id="CLU_042344_3_1_9"/>
<proteinExistence type="inferred from homology"/>
<keyword evidence="7 9" id="KW-0560">Oxidoreductase</keyword>
<evidence type="ECO:0000256" key="7">
    <source>
        <dbReference type="ARBA" id="ARBA00023002"/>
    </source>
</evidence>
<comment type="similarity">
    <text evidence="2 9 12">Belongs to the pyrroline-5-carboxylate reductase family.</text>
</comment>
<dbReference type="PROSITE" id="PS00521">
    <property type="entry name" value="P5CR"/>
    <property type="match status" value="1"/>
</dbReference>
<dbReference type="Pfam" id="PF14748">
    <property type="entry name" value="P5CR_dimer"/>
    <property type="match status" value="1"/>
</dbReference>
<protein>
    <recommendedName>
        <fullName evidence="9 10">Pyrroline-5-carboxylate reductase</fullName>
        <shortName evidence="9">P5C reductase</shortName>
        <shortName evidence="9">P5CR</shortName>
        <ecNumber evidence="9 10">1.5.1.2</ecNumber>
    </recommendedName>
    <alternativeName>
        <fullName evidence="9">PCA reductase</fullName>
    </alternativeName>
</protein>
<dbReference type="STRING" id="394503.Ccel_1755"/>
<dbReference type="PIRSF" id="PIRSF000193">
    <property type="entry name" value="Pyrrol-5-carb_rd"/>
    <property type="match status" value="1"/>
</dbReference>
<evidence type="ECO:0000313" key="16">
    <source>
        <dbReference type="Proteomes" id="UP000001349"/>
    </source>
</evidence>
<dbReference type="SUPFAM" id="SSF48179">
    <property type="entry name" value="6-phosphogluconate dehydrogenase C-terminal domain-like"/>
    <property type="match status" value="1"/>
</dbReference>
<sequence>MKKIGFIGTGMMGTAMIKGIIGAKIVNPSDIHVFDLDKAKLEVLCNDLRVNAEESSREIVNKCDFVFLAVKPNVVKIVLEDIKDVFSNEKLFISIAAGIPLKTYKNTLGQDKKIIRAMPNTPAVIGEGMTIISFDSCVQDSEVKEAMDLLSSLGKVECMDEKLMNEVVALTGSSPAYIFMLIEAMADAAVLSGIPRQTAYRLASQAVAGSAKMVAETGKHPGELKDQVCSPAGTTIEAVAALEKNGFRNSIMEAMNECTKKAKELGKIYG</sequence>
<accession>B8I2W3</accession>
<keyword evidence="3 9" id="KW-0963">Cytoplasm</keyword>
<dbReference type="PANTHER" id="PTHR11645">
    <property type="entry name" value="PYRROLINE-5-CARBOXYLATE REDUCTASE"/>
    <property type="match status" value="1"/>
</dbReference>
<evidence type="ECO:0000259" key="14">
    <source>
        <dbReference type="Pfam" id="PF14748"/>
    </source>
</evidence>
<comment type="catalytic activity">
    <reaction evidence="9">
        <text>L-proline + NAD(+) = (S)-1-pyrroline-5-carboxylate + NADH + 2 H(+)</text>
        <dbReference type="Rhea" id="RHEA:14105"/>
        <dbReference type="ChEBI" id="CHEBI:15378"/>
        <dbReference type="ChEBI" id="CHEBI:17388"/>
        <dbReference type="ChEBI" id="CHEBI:57540"/>
        <dbReference type="ChEBI" id="CHEBI:57945"/>
        <dbReference type="ChEBI" id="CHEBI:60039"/>
        <dbReference type="EC" id="1.5.1.2"/>
    </reaction>
</comment>
<dbReference type="KEGG" id="cce:Ccel_1755"/>